<dbReference type="InterPro" id="IPR037523">
    <property type="entry name" value="VOC_core"/>
</dbReference>
<dbReference type="EMBL" id="PIOC01000028">
    <property type="protein sequence ID" value="RDW16083.1"/>
    <property type="molecule type" value="Genomic_DNA"/>
</dbReference>
<accession>A0A3D8PJ13</accession>
<protein>
    <submittedName>
        <fullName evidence="2">Glyoxalase</fullName>
    </submittedName>
</protein>
<dbReference type="Gene3D" id="3.10.180.10">
    <property type="entry name" value="2,3-Dihydroxybiphenyl 1,2-Dioxygenase, domain 1"/>
    <property type="match status" value="1"/>
</dbReference>
<evidence type="ECO:0000313" key="2">
    <source>
        <dbReference type="EMBL" id="RDW16083.1"/>
    </source>
</evidence>
<dbReference type="CDD" id="cd06587">
    <property type="entry name" value="VOC"/>
    <property type="match status" value="1"/>
</dbReference>
<evidence type="ECO:0000259" key="1">
    <source>
        <dbReference type="PROSITE" id="PS51819"/>
    </source>
</evidence>
<dbReference type="Pfam" id="PF00903">
    <property type="entry name" value="Glyoxalase"/>
    <property type="match status" value="1"/>
</dbReference>
<dbReference type="SUPFAM" id="SSF54593">
    <property type="entry name" value="Glyoxalase/Bleomycin resistance protein/Dihydroxybiphenyl dioxygenase"/>
    <property type="match status" value="1"/>
</dbReference>
<dbReference type="InterPro" id="IPR004360">
    <property type="entry name" value="Glyas_Fos-R_dOase_dom"/>
</dbReference>
<keyword evidence="3" id="KW-1185">Reference proteome</keyword>
<dbReference type="OrthoDB" id="3826308at2"/>
<dbReference type="InterPro" id="IPR029068">
    <property type="entry name" value="Glyas_Bleomycin-R_OHBP_Dase"/>
</dbReference>
<dbReference type="PANTHER" id="PTHR33993">
    <property type="entry name" value="GLYOXALASE-RELATED"/>
    <property type="match status" value="1"/>
</dbReference>
<dbReference type="Proteomes" id="UP000257143">
    <property type="component" value="Unassembled WGS sequence"/>
</dbReference>
<dbReference type="AlphaFoldDB" id="A0A3D8PJ13"/>
<feature type="domain" description="VOC" evidence="1">
    <location>
        <begin position="5"/>
        <end position="120"/>
    </location>
</feature>
<proteinExistence type="predicted"/>
<dbReference type="PROSITE" id="PS51819">
    <property type="entry name" value="VOC"/>
    <property type="match status" value="1"/>
</dbReference>
<dbReference type="InterPro" id="IPR052164">
    <property type="entry name" value="Anthracycline_SecMetBiosynth"/>
</dbReference>
<reference evidence="3" key="1">
    <citation type="submission" date="2017-11" db="EMBL/GenBank/DDBJ databases">
        <authorList>
            <person name="Zhu W."/>
        </authorList>
    </citation>
    <scope>NUCLEOTIDE SEQUENCE [LARGE SCALE GENOMIC DNA]</scope>
    <source>
        <strain evidence="3">CAU 1183</strain>
    </source>
</reference>
<evidence type="ECO:0000313" key="3">
    <source>
        <dbReference type="Proteomes" id="UP000257143"/>
    </source>
</evidence>
<organism evidence="2 3">
    <name type="scientific">Oceanobacillus arenosus</name>
    <dbReference type="NCBI Taxonomy" id="1229153"/>
    <lineage>
        <taxon>Bacteria</taxon>
        <taxon>Bacillati</taxon>
        <taxon>Bacillota</taxon>
        <taxon>Bacilli</taxon>
        <taxon>Bacillales</taxon>
        <taxon>Bacillaceae</taxon>
        <taxon>Oceanobacillus</taxon>
    </lineage>
</organism>
<sequence>MMNNSLCMISIKVQDIEKAKQFYCETLNFKVERAYGDEIVELNLDGFPLILEKVPNPNTLVYEENSQVVIGLKTEDIQSDILYLTEKGAKLLYHTPQECPPGHFTVIEDPFGNKIELLEFAE</sequence>
<gene>
    <name evidence="2" type="ORF">CWR48_18025</name>
</gene>
<name>A0A3D8PJ13_9BACI</name>
<comment type="caution">
    <text evidence="2">The sequence shown here is derived from an EMBL/GenBank/DDBJ whole genome shotgun (WGS) entry which is preliminary data.</text>
</comment>